<dbReference type="AlphaFoldDB" id="A0A5C4MDX2"/>
<dbReference type="RefSeq" id="WP_139106950.1">
    <property type="nucleotide sequence ID" value="NZ_VDFR01000145.1"/>
</dbReference>
<gene>
    <name evidence="2" type="ORF">FHE65_26950</name>
</gene>
<evidence type="ECO:0000313" key="2">
    <source>
        <dbReference type="EMBL" id="TNC35589.1"/>
    </source>
</evidence>
<evidence type="ECO:0000256" key="1">
    <source>
        <dbReference type="SAM" id="MobiDB-lite"/>
    </source>
</evidence>
<feature type="compositionally biased region" description="Basic and acidic residues" evidence="1">
    <location>
        <begin position="1"/>
        <end position="39"/>
    </location>
</feature>
<name>A0A5C4MDX2_9ACTN</name>
<evidence type="ECO:0000313" key="3">
    <source>
        <dbReference type="Proteomes" id="UP000306740"/>
    </source>
</evidence>
<protein>
    <submittedName>
        <fullName evidence="2">Uncharacterized protein</fullName>
    </submittedName>
</protein>
<feature type="compositionally biased region" description="Basic and acidic residues" evidence="1">
    <location>
        <begin position="53"/>
        <end position="67"/>
    </location>
</feature>
<comment type="caution">
    <text evidence="2">The sequence shown here is derived from an EMBL/GenBank/DDBJ whole genome shotgun (WGS) entry which is preliminary data.</text>
</comment>
<accession>A0A5C4MDX2</accession>
<reference evidence="2 3" key="1">
    <citation type="submission" date="2019-05" db="EMBL/GenBank/DDBJ databases">
        <title>Mumia sp. nov., isolated from the intestinal contents of plateau pika (Ochotona curzoniae) in the Qinghai-Tibet plateau of China.</title>
        <authorList>
            <person name="Tian Z."/>
        </authorList>
    </citation>
    <scope>NUCLEOTIDE SEQUENCE [LARGE SCALE GENOMIC DNA]</scope>
    <source>
        <strain evidence="3">527</strain>
    </source>
</reference>
<proteinExistence type="predicted"/>
<sequence>MPDQHPPHDEVTKTTPSHKDERQGRTRWHEEEPAADEGRSAGCLARGTQLQESRPDDYRRDEREKWR</sequence>
<dbReference type="Proteomes" id="UP000306740">
    <property type="component" value="Unassembled WGS sequence"/>
</dbReference>
<organism evidence="2 3">
    <name type="scientific">Mumia zhuanghuii</name>
    <dbReference type="NCBI Taxonomy" id="2585211"/>
    <lineage>
        <taxon>Bacteria</taxon>
        <taxon>Bacillati</taxon>
        <taxon>Actinomycetota</taxon>
        <taxon>Actinomycetes</taxon>
        <taxon>Propionibacteriales</taxon>
        <taxon>Nocardioidaceae</taxon>
        <taxon>Mumia</taxon>
    </lineage>
</organism>
<dbReference type="EMBL" id="VDFR01000145">
    <property type="protein sequence ID" value="TNC35589.1"/>
    <property type="molecule type" value="Genomic_DNA"/>
</dbReference>
<feature type="region of interest" description="Disordered" evidence="1">
    <location>
        <begin position="1"/>
        <end position="67"/>
    </location>
</feature>